<sequence>MQDTSASISVYDQRPFFEKALRFGLHNGLIDDAKLEAIRTDAPKGMVQIARYFGTEFLRPELEKSRERIVNLVSLHLEQDTGGDLHAAAELLRENSFLSRSKAGSEMLKALLSMPDNTHFSMQESGEFRDELIPVLARWTLKTLPEYQQELAKRSEIQTRIEAAFWCAQKLGVARRELQTADTDSEAVIRTALLAQAAGRSLMPNWAQFETAVTLLRKRAEAGKPVQLALPKGVPAEFQPVLQATLEVMQEHDLPKILDATVKPRKLFIQSLAFMGRYFWLDEGVDDISELDRAISDQWLKVTQRHTDDSSLITLFLCIATGAARKTTLTEAAAASIVRKIRKGGFHPQQASDFIREYAPHEHHADYQTLWQNFVEETQRDLLDERDTRLVEAMGALKLHCNLVKAPPKTAKPKASP</sequence>
<reference evidence="1 2" key="1">
    <citation type="submission" date="2023-07" db="EMBL/GenBank/DDBJ databases">
        <title>Sorghum-associated microbial communities from plants grown in Nebraska, USA.</title>
        <authorList>
            <person name="Schachtman D."/>
        </authorList>
    </citation>
    <scope>NUCLEOTIDE SEQUENCE [LARGE SCALE GENOMIC DNA]</scope>
    <source>
        <strain evidence="1 2">BE313</strain>
    </source>
</reference>
<organism evidence="1 2">
    <name type="scientific">Rhodoferax ferrireducens</name>
    <dbReference type="NCBI Taxonomy" id="192843"/>
    <lineage>
        <taxon>Bacteria</taxon>
        <taxon>Pseudomonadati</taxon>
        <taxon>Pseudomonadota</taxon>
        <taxon>Betaproteobacteria</taxon>
        <taxon>Burkholderiales</taxon>
        <taxon>Comamonadaceae</taxon>
        <taxon>Rhodoferax</taxon>
    </lineage>
</organism>
<accession>A0ABU2CAA4</accession>
<dbReference type="Proteomes" id="UP001180487">
    <property type="component" value="Unassembled WGS sequence"/>
</dbReference>
<comment type="caution">
    <text evidence="1">The sequence shown here is derived from an EMBL/GenBank/DDBJ whole genome shotgun (WGS) entry which is preliminary data.</text>
</comment>
<keyword evidence="2" id="KW-1185">Reference proteome</keyword>
<name>A0ABU2CAA4_9BURK</name>
<evidence type="ECO:0000313" key="1">
    <source>
        <dbReference type="EMBL" id="MDR7378267.1"/>
    </source>
</evidence>
<protein>
    <submittedName>
        <fullName evidence="1">Uncharacterized protein</fullName>
    </submittedName>
</protein>
<gene>
    <name evidence="1" type="ORF">J2X19_002946</name>
</gene>
<evidence type="ECO:0000313" key="2">
    <source>
        <dbReference type="Proteomes" id="UP001180487"/>
    </source>
</evidence>
<dbReference type="EMBL" id="JAVDXT010000002">
    <property type="protein sequence ID" value="MDR7378267.1"/>
    <property type="molecule type" value="Genomic_DNA"/>
</dbReference>
<dbReference type="RefSeq" id="WP_310374240.1">
    <property type="nucleotide sequence ID" value="NZ_JAVDXT010000002.1"/>
</dbReference>
<proteinExistence type="predicted"/>